<evidence type="ECO:0000313" key="3">
    <source>
        <dbReference type="Proteomes" id="UP000076717"/>
    </source>
</evidence>
<gene>
    <name evidence="2" type="ORF">ACH61_01818</name>
</gene>
<dbReference type="SUPFAM" id="SSF52777">
    <property type="entry name" value="CoA-dependent acyltransferases"/>
    <property type="match status" value="1"/>
</dbReference>
<protein>
    <submittedName>
        <fullName evidence="2">Uncharacterized protein</fullName>
    </submittedName>
</protein>
<dbReference type="AlphaFoldDB" id="A0A166HS04"/>
<dbReference type="InterPro" id="IPR023213">
    <property type="entry name" value="CAT-like_dom_sf"/>
</dbReference>
<dbReference type="EMBL" id="LIIN01000056">
    <property type="protein sequence ID" value="KZX21074.1"/>
    <property type="molecule type" value="Genomic_DNA"/>
</dbReference>
<dbReference type="Proteomes" id="UP000076717">
    <property type="component" value="Unassembled WGS sequence"/>
</dbReference>
<feature type="region of interest" description="Disordered" evidence="1">
    <location>
        <begin position="1"/>
        <end position="21"/>
    </location>
</feature>
<accession>A0A166HS04</accession>
<evidence type="ECO:0000256" key="1">
    <source>
        <dbReference type="SAM" id="MobiDB-lite"/>
    </source>
</evidence>
<sequence>MTAHGQLPLAPPRPTGTTALSPAQRAVWVASEVDPDAATDFHLGWTTHFTSAHDPARVADAVARVLRAEPRLSQTVVVDGGEPQWATCPAPDAPAVIDLPR</sequence>
<organism evidence="2 3">
    <name type="scientific">Rathayibacter tanaceti</name>
    <dbReference type="NCBI Taxonomy" id="1671680"/>
    <lineage>
        <taxon>Bacteria</taxon>
        <taxon>Bacillati</taxon>
        <taxon>Actinomycetota</taxon>
        <taxon>Actinomycetes</taxon>
        <taxon>Micrococcales</taxon>
        <taxon>Microbacteriaceae</taxon>
        <taxon>Rathayibacter</taxon>
    </lineage>
</organism>
<dbReference type="RefSeq" id="WP_068211039.1">
    <property type="nucleotide sequence ID" value="NZ_LIIN01000056.1"/>
</dbReference>
<comment type="caution">
    <text evidence="2">The sequence shown here is derived from an EMBL/GenBank/DDBJ whole genome shotgun (WGS) entry which is preliminary data.</text>
</comment>
<keyword evidence="3" id="KW-1185">Reference proteome</keyword>
<reference evidence="2 3" key="1">
    <citation type="submission" date="2015-08" db="EMBL/GenBank/DDBJ databases">
        <title>Draft Genome Sequence of Rathayibacter sp. Strain VKM Ac-2596 Isolated from Leaf Gall Induced by Plant-Parasitic Nematodes.</title>
        <authorList>
            <person name="Vasilenko O.V."/>
            <person name="Starodumova I.P."/>
            <person name="Tarlachkov S.V."/>
            <person name="Dorofeeva L.V."/>
            <person name="Evtushenko L.I."/>
        </authorList>
    </citation>
    <scope>NUCLEOTIDE SEQUENCE [LARGE SCALE GENOMIC DNA]</scope>
    <source>
        <strain evidence="2 3">VKM Ac-2596</strain>
    </source>
</reference>
<evidence type="ECO:0000313" key="2">
    <source>
        <dbReference type="EMBL" id="KZX21074.1"/>
    </source>
</evidence>
<dbReference type="Gene3D" id="3.30.559.10">
    <property type="entry name" value="Chloramphenicol acetyltransferase-like domain"/>
    <property type="match status" value="1"/>
</dbReference>
<proteinExistence type="predicted"/>
<name>A0A166HS04_9MICO</name>